<keyword evidence="2" id="KW-0238">DNA-binding</keyword>
<dbReference type="PANTHER" id="PTHR44688">
    <property type="entry name" value="DNA-BINDING TRANSCRIPTIONAL ACTIVATOR DEVR_DOSR"/>
    <property type="match status" value="1"/>
</dbReference>
<evidence type="ECO:0000256" key="2">
    <source>
        <dbReference type="ARBA" id="ARBA00023125"/>
    </source>
</evidence>
<sequence>MMNPLLIHVLSPDSACRAKLARLVFDAGSHAEIYADVGELVEARPARGVILLELGKGSFTIENLTAEMNRHGFWLSLVAHTSEPTIREAVKAIKAGALNYIVTPETTTEITELLVELAPQAAAEAAEKIRAAEAISKLSRLSVRERQVLDLLAIGHSNKGIARTLDISPRTVEIHRMKMMGKIGARNAAEAVRIRFEVGDDLPEAA</sequence>
<evidence type="ECO:0000259" key="4">
    <source>
        <dbReference type="PROSITE" id="PS50043"/>
    </source>
</evidence>
<dbReference type="InterPro" id="IPR011006">
    <property type="entry name" value="CheY-like_superfamily"/>
</dbReference>
<dbReference type="CDD" id="cd06170">
    <property type="entry name" value="LuxR_C_like"/>
    <property type="match status" value="1"/>
</dbReference>
<dbReference type="PRINTS" id="PR00038">
    <property type="entry name" value="HTHLUXR"/>
</dbReference>
<dbReference type="RefSeq" id="WP_277280083.1">
    <property type="nucleotide sequence ID" value="NZ_JAROCY010000022.1"/>
</dbReference>
<organism evidence="5 6">
    <name type="scientific">Novosphingobium cyanobacteriorum</name>
    <dbReference type="NCBI Taxonomy" id="3024215"/>
    <lineage>
        <taxon>Bacteria</taxon>
        <taxon>Pseudomonadati</taxon>
        <taxon>Pseudomonadota</taxon>
        <taxon>Alphaproteobacteria</taxon>
        <taxon>Sphingomonadales</taxon>
        <taxon>Sphingomonadaceae</taxon>
        <taxon>Novosphingobium</taxon>
    </lineage>
</organism>
<gene>
    <name evidence="5" type="ORF">POM99_18460</name>
</gene>
<accession>A0ABT6CN12</accession>
<dbReference type="SUPFAM" id="SSF46894">
    <property type="entry name" value="C-terminal effector domain of the bipartite response regulators"/>
    <property type="match status" value="1"/>
</dbReference>
<dbReference type="Gene3D" id="3.40.50.2300">
    <property type="match status" value="1"/>
</dbReference>
<evidence type="ECO:0000313" key="6">
    <source>
        <dbReference type="Proteomes" id="UP001222770"/>
    </source>
</evidence>
<dbReference type="InterPro" id="IPR000792">
    <property type="entry name" value="Tscrpt_reg_LuxR_C"/>
</dbReference>
<name>A0ABT6CN12_9SPHN</name>
<evidence type="ECO:0000313" key="5">
    <source>
        <dbReference type="EMBL" id="MDF8335191.1"/>
    </source>
</evidence>
<proteinExistence type="predicted"/>
<keyword evidence="6" id="KW-1185">Reference proteome</keyword>
<feature type="domain" description="HTH luxR-type" evidence="4">
    <location>
        <begin position="134"/>
        <end position="199"/>
    </location>
</feature>
<dbReference type="InterPro" id="IPR016032">
    <property type="entry name" value="Sig_transdc_resp-reg_C-effctor"/>
</dbReference>
<comment type="caution">
    <text evidence="5">The sequence shown here is derived from an EMBL/GenBank/DDBJ whole genome shotgun (WGS) entry which is preliminary data.</text>
</comment>
<keyword evidence="3" id="KW-0804">Transcription</keyword>
<dbReference type="PANTHER" id="PTHR44688:SF16">
    <property type="entry name" value="DNA-BINDING TRANSCRIPTIONAL ACTIVATOR DEVR_DOSR"/>
    <property type="match status" value="1"/>
</dbReference>
<evidence type="ECO:0000256" key="1">
    <source>
        <dbReference type="ARBA" id="ARBA00023015"/>
    </source>
</evidence>
<dbReference type="Proteomes" id="UP001222770">
    <property type="component" value="Unassembled WGS sequence"/>
</dbReference>
<dbReference type="Pfam" id="PF00196">
    <property type="entry name" value="GerE"/>
    <property type="match status" value="1"/>
</dbReference>
<evidence type="ECO:0000256" key="3">
    <source>
        <dbReference type="ARBA" id="ARBA00023163"/>
    </source>
</evidence>
<dbReference type="SUPFAM" id="SSF52172">
    <property type="entry name" value="CheY-like"/>
    <property type="match status" value="1"/>
</dbReference>
<dbReference type="EMBL" id="JAROCY010000022">
    <property type="protein sequence ID" value="MDF8335191.1"/>
    <property type="molecule type" value="Genomic_DNA"/>
</dbReference>
<reference evidence="5 6" key="1">
    <citation type="submission" date="2023-03" db="EMBL/GenBank/DDBJ databases">
        <title>Novosphingobium cyanobacteriorum sp. nov., isolated from a eutrophic reservoir during the Microcystis bloom period.</title>
        <authorList>
            <person name="Kang M."/>
            <person name="Le V."/>
            <person name="Ko S.-R."/>
            <person name="Lee S.-A."/>
            <person name="Ahn C.-Y."/>
        </authorList>
    </citation>
    <scope>NUCLEOTIDE SEQUENCE [LARGE SCALE GENOMIC DNA]</scope>
    <source>
        <strain evidence="5 6">HBC54</strain>
    </source>
</reference>
<protein>
    <submittedName>
        <fullName evidence="5">LuxR C-terminal-related transcriptional regulator</fullName>
    </submittedName>
</protein>
<dbReference type="SMART" id="SM00421">
    <property type="entry name" value="HTH_LUXR"/>
    <property type="match status" value="1"/>
</dbReference>
<keyword evidence="1" id="KW-0805">Transcription regulation</keyword>
<dbReference type="PROSITE" id="PS50043">
    <property type="entry name" value="HTH_LUXR_2"/>
    <property type="match status" value="1"/>
</dbReference>